<organism evidence="2 3">
    <name type="scientific">Cucumis melo var. makuwa</name>
    <name type="common">Oriental melon</name>
    <dbReference type="NCBI Taxonomy" id="1194695"/>
    <lineage>
        <taxon>Eukaryota</taxon>
        <taxon>Viridiplantae</taxon>
        <taxon>Streptophyta</taxon>
        <taxon>Embryophyta</taxon>
        <taxon>Tracheophyta</taxon>
        <taxon>Spermatophyta</taxon>
        <taxon>Magnoliopsida</taxon>
        <taxon>eudicotyledons</taxon>
        <taxon>Gunneridae</taxon>
        <taxon>Pentapetalae</taxon>
        <taxon>rosids</taxon>
        <taxon>fabids</taxon>
        <taxon>Cucurbitales</taxon>
        <taxon>Cucurbitaceae</taxon>
        <taxon>Benincaseae</taxon>
        <taxon>Cucumis</taxon>
    </lineage>
</organism>
<keyword evidence="1" id="KW-0472">Membrane</keyword>
<dbReference type="EMBL" id="SSTD01018683">
    <property type="protein sequence ID" value="TYJ97641.1"/>
    <property type="molecule type" value="Genomic_DNA"/>
</dbReference>
<sequence length="107" mass="12954">MKILSRVDRYRYRKALFVGFTPSFGLRYTFELASLYRRSMRMRIIRCWNSNPSLPQRVLSHSLRTRYVRLFWVDDRATQKTLVRDSSPCIARWLVLAVPQSRVWNLR</sequence>
<protein>
    <submittedName>
        <fullName evidence="2">NBS-LRR type resistance protein</fullName>
    </submittedName>
</protein>
<gene>
    <name evidence="2" type="ORF">E5676_scaffold469G00270</name>
</gene>
<comment type="caution">
    <text evidence="2">The sequence shown here is derived from an EMBL/GenBank/DDBJ whole genome shotgun (WGS) entry which is preliminary data.</text>
</comment>
<keyword evidence="1" id="KW-0812">Transmembrane</keyword>
<keyword evidence="1" id="KW-1133">Transmembrane helix</keyword>
<feature type="transmembrane region" description="Helical" evidence="1">
    <location>
        <begin position="15"/>
        <end position="36"/>
    </location>
</feature>
<name>A0A5D3BG79_CUCMM</name>
<reference evidence="2 3" key="1">
    <citation type="submission" date="2019-08" db="EMBL/GenBank/DDBJ databases">
        <title>Draft genome sequences of two oriental melons (Cucumis melo L. var makuwa).</title>
        <authorList>
            <person name="Kwon S.-Y."/>
        </authorList>
    </citation>
    <scope>NUCLEOTIDE SEQUENCE [LARGE SCALE GENOMIC DNA]</scope>
    <source>
        <strain evidence="3">cv. Chang Bougi</strain>
        <tissue evidence="2">Leaf</tissue>
    </source>
</reference>
<evidence type="ECO:0000313" key="2">
    <source>
        <dbReference type="EMBL" id="TYJ97641.1"/>
    </source>
</evidence>
<dbReference type="Proteomes" id="UP000321947">
    <property type="component" value="Unassembled WGS sequence"/>
</dbReference>
<dbReference type="AlphaFoldDB" id="A0A5D3BG79"/>
<evidence type="ECO:0000313" key="3">
    <source>
        <dbReference type="Proteomes" id="UP000321947"/>
    </source>
</evidence>
<evidence type="ECO:0000256" key="1">
    <source>
        <dbReference type="SAM" id="Phobius"/>
    </source>
</evidence>
<accession>A0A5D3BG79</accession>
<proteinExistence type="predicted"/>